<dbReference type="WBParaSite" id="RSKR_0000157700.1">
    <property type="protein sequence ID" value="RSKR_0000157700.1"/>
    <property type="gene ID" value="RSKR_0000157700"/>
</dbReference>
<sequence length="649" mass="74593">MSPNLEKVEKNAVNQKEVKEVTFQIGNAEYSPTLSRNASEYNLEIDERNLTPYVPLHKRINNQIELGNPFFSLEFFPPKTDRFRDGGPMFVDITWHLGSDPANLEKETSSSSIAQSCLDYCRLDTMLHMTCAQYDKQQTLDHLKQCKKMGLRNILALKGDIAESDDSLPEAEKVKAKYYALDMIKWIKKEYGDYFTVACSGYPLAHPDAKSYTADLEYLKAKVDAGADFIITQLFFEVATFEKFVRDCREIGIKCPILPGIMPIQGYASIKRIAYLSKLEIPQNIVDDLEALKHDDEAVLKYGIHRAVEMCRKLLNDKTAPSLHMYTMNRESAIREILVQLGLWKQYAIKLLPWVPHGAHHPNRFAESCRPIYWSARPKSYIFRTRAWDTYPNGRWSHSSSPSYREIDLFYLKGHQSKDKQLKMYGYQLESAKDVSNVFVRFLTQELNENGVQVNQLPWNENEGKISHETQFIKKDLLWCNQNGILTINSQPQVNQAQSEDVIVGWGQAGGYCYQKAYLEFFVSKEVALKLQNLIESSYAKRINYQIINNTGSIDYNNYNGTNPNVLTWGVFPGSEIAQPTVVDPLSFRAWKDEAFDVFNTWATIYPADSVSRKTLQTIHDEYCLVTLVDNDYVKQTVIYKLLQKVINS</sequence>
<dbReference type="Proteomes" id="UP000095286">
    <property type="component" value="Unplaced"/>
</dbReference>
<accession>A0AC35TKL0</accession>
<proteinExistence type="predicted"/>
<organism evidence="1 2">
    <name type="scientific">Rhabditophanes sp. KR3021</name>
    <dbReference type="NCBI Taxonomy" id="114890"/>
    <lineage>
        <taxon>Eukaryota</taxon>
        <taxon>Metazoa</taxon>
        <taxon>Ecdysozoa</taxon>
        <taxon>Nematoda</taxon>
        <taxon>Chromadorea</taxon>
        <taxon>Rhabditida</taxon>
        <taxon>Tylenchina</taxon>
        <taxon>Panagrolaimomorpha</taxon>
        <taxon>Strongyloidoidea</taxon>
        <taxon>Alloionematidae</taxon>
        <taxon>Rhabditophanes</taxon>
    </lineage>
</organism>
<name>A0AC35TKL0_9BILA</name>
<reference evidence="2" key="1">
    <citation type="submission" date="2016-11" db="UniProtKB">
        <authorList>
            <consortium name="WormBaseParasite"/>
        </authorList>
    </citation>
    <scope>IDENTIFICATION</scope>
    <source>
        <strain evidence="2">KR3021</strain>
    </source>
</reference>
<protein>
    <submittedName>
        <fullName evidence="2">Methylenetetrahydrofolate reductase</fullName>
    </submittedName>
</protein>
<evidence type="ECO:0000313" key="1">
    <source>
        <dbReference type="Proteomes" id="UP000095286"/>
    </source>
</evidence>
<evidence type="ECO:0000313" key="2">
    <source>
        <dbReference type="WBParaSite" id="RSKR_0000157700.1"/>
    </source>
</evidence>